<name>A0ABY5I7Z2_9FIRM</name>
<evidence type="ECO:0000313" key="4">
    <source>
        <dbReference type="EMBL" id="UTY40153.1"/>
    </source>
</evidence>
<dbReference type="InterPro" id="IPR051796">
    <property type="entry name" value="ISF_SsuE-like"/>
</dbReference>
<evidence type="ECO:0000256" key="1">
    <source>
        <dbReference type="ARBA" id="ARBA00022630"/>
    </source>
</evidence>
<gene>
    <name evidence="4" type="ORF">NMU03_04965</name>
</gene>
<dbReference type="PANTHER" id="PTHR43278:SF2">
    <property type="entry name" value="IRON-SULFUR FLAVOPROTEIN"/>
    <property type="match status" value="1"/>
</dbReference>
<dbReference type="Gene3D" id="3.40.50.360">
    <property type="match status" value="1"/>
</dbReference>
<dbReference type="SUPFAM" id="SSF52218">
    <property type="entry name" value="Flavoproteins"/>
    <property type="match status" value="1"/>
</dbReference>
<dbReference type="InterPro" id="IPR005025">
    <property type="entry name" value="FMN_Rdtase-like_dom"/>
</dbReference>
<reference evidence="4" key="1">
    <citation type="submission" date="2022-07" db="EMBL/GenBank/DDBJ databases">
        <title>Faecal culturing of patients with breast cancer.</title>
        <authorList>
            <person name="Teng N.M.Y."/>
            <person name="Kiu R."/>
            <person name="Evans R."/>
            <person name="Baker D.J."/>
            <person name="Zenner C."/>
            <person name="Robinson S.D."/>
            <person name="Hall L.J."/>
        </authorList>
    </citation>
    <scope>NUCLEOTIDE SEQUENCE</scope>
    <source>
        <strain evidence="4">LH1062</strain>
    </source>
</reference>
<dbReference type="Pfam" id="PF03358">
    <property type="entry name" value="FMN_red"/>
    <property type="match status" value="1"/>
</dbReference>
<dbReference type="Proteomes" id="UP001060112">
    <property type="component" value="Chromosome"/>
</dbReference>
<keyword evidence="2" id="KW-0288">FMN</keyword>
<accession>A0ABY5I7Z2</accession>
<evidence type="ECO:0000259" key="3">
    <source>
        <dbReference type="Pfam" id="PF03358"/>
    </source>
</evidence>
<keyword evidence="1" id="KW-0285">Flavoprotein</keyword>
<dbReference type="InterPro" id="IPR029039">
    <property type="entry name" value="Flavoprotein-like_sf"/>
</dbReference>
<dbReference type="RefSeq" id="WP_290141583.1">
    <property type="nucleotide sequence ID" value="NZ_CP101620.1"/>
</dbReference>
<sequence>MKILVVKGSSHVKGSSNLLASQFVKGVQENHHEITEFDVAHHHIGPCLCCERCGMNGPCVQKDDMNTLKELMLSHDMIVFVSPLYYVDLSAQLKAAIDRIYSFTMELSSMHKKTAFICAA</sequence>
<protein>
    <submittedName>
        <fullName evidence="4">Flavodoxin family protein</fullName>
    </submittedName>
</protein>
<proteinExistence type="predicted"/>
<dbReference type="PANTHER" id="PTHR43278">
    <property type="entry name" value="NAD(P)H-DEPENDENT FMN-CONTAINING OXIDOREDUCTASE YWQN-RELATED"/>
    <property type="match status" value="1"/>
</dbReference>
<dbReference type="EMBL" id="CP101620">
    <property type="protein sequence ID" value="UTY40153.1"/>
    <property type="molecule type" value="Genomic_DNA"/>
</dbReference>
<keyword evidence="5" id="KW-1185">Reference proteome</keyword>
<evidence type="ECO:0000256" key="2">
    <source>
        <dbReference type="ARBA" id="ARBA00022643"/>
    </source>
</evidence>
<organism evidence="4 5">
    <name type="scientific">Allocoprobacillus halotolerans</name>
    <dbReference type="NCBI Taxonomy" id="2944914"/>
    <lineage>
        <taxon>Bacteria</taxon>
        <taxon>Bacillati</taxon>
        <taxon>Bacillota</taxon>
        <taxon>Erysipelotrichia</taxon>
        <taxon>Erysipelotrichales</taxon>
        <taxon>Erysipelotrichaceae</taxon>
        <taxon>Allocoprobacillus</taxon>
    </lineage>
</organism>
<evidence type="ECO:0000313" key="5">
    <source>
        <dbReference type="Proteomes" id="UP001060112"/>
    </source>
</evidence>
<feature type="domain" description="NADPH-dependent FMN reductase-like" evidence="3">
    <location>
        <begin position="1"/>
        <end position="117"/>
    </location>
</feature>